<dbReference type="PANTHER" id="PTHR10578">
    <property type="entry name" value="S -2-HYDROXY-ACID OXIDASE-RELATED"/>
    <property type="match status" value="1"/>
</dbReference>
<dbReference type="PANTHER" id="PTHR10578:SF107">
    <property type="entry name" value="2-HYDROXYACID OXIDASE 1"/>
    <property type="match status" value="1"/>
</dbReference>
<accession>A0ABP9LKL2</accession>
<protein>
    <submittedName>
        <fullName evidence="7">Alpha-hydroxy acid oxidase</fullName>
    </submittedName>
</protein>
<dbReference type="CDD" id="cd02809">
    <property type="entry name" value="alpha_hydroxyacid_oxid_FMN"/>
    <property type="match status" value="1"/>
</dbReference>
<comment type="similarity">
    <text evidence="5">Belongs to the FMN-dependent alpha-hydroxy acid dehydrogenase family.</text>
</comment>
<dbReference type="EMBL" id="BAABKC010000128">
    <property type="protein sequence ID" value="GAA5078352.1"/>
    <property type="molecule type" value="Genomic_DNA"/>
</dbReference>
<evidence type="ECO:0000256" key="4">
    <source>
        <dbReference type="ARBA" id="ARBA00023002"/>
    </source>
</evidence>
<evidence type="ECO:0000259" key="6">
    <source>
        <dbReference type="PROSITE" id="PS51349"/>
    </source>
</evidence>
<dbReference type="RefSeq" id="WP_345672045.1">
    <property type="nucleotide sequence ID" value="NZ_BAABKC010000128.1"/>
</dbReference>
<organism evidence="7 8">
    <name type="scientific">Streptomyces similanensis</name>
    <dbReference type="NCBI Taxonomy" id="1274988"/>
    <lineage>
        <taxon>Bacteria</taxon>
        <taxon>Bacillati</taxon>
        <taxon>Actinomycetota</taxon>
        <taxon>Actinomycetes</taxon>
        <taxon>Kitasatosporales</taxon>
        <taxon>Streptomycetaceae</taxon>
        <taxon>Streptomyces</taxon>
    </lineage>
</organism>
<dbReference type="Pfam" id="PF01070">
    <property type="entry name" value="FMN_dh"/>
    <property type="match status" value="1"/>
</dbReference>
<evidence type="ECO:0000256" key="3">
    <source>
        <dbReference type="ARBA" id="ARBA00022643"/>
    </source>
</evidence>
<evidence type="ECO:0000313" key="7">
    <source>
        <dbReference type="EMBL" id="GAA5078352.1"/>
    </source>
</evidence>
<evidence type="ECO:0000313" key="8">
    <source>
        <dbReference type="Proteomes" id="UP001500124"/>
    </source>
</evidence>
<evidence type="ECO:0000256" key="2">
    <source>
        <dbReference type="ARBA" id="ARBA00022630"/>
    </source>
</evidence>
<dbReference type="PROSITE" id="PS51349">
    <property type="entry name" value="FMN_HYDROXY_ACID_DH_2"/>
    <property type="match status" value="1"/>
</dbReference>
<comment type="caution">
    <text evidence="7">The sequence shown here is derived from an EMBL/GenBank/DDBJ whole genome shotgun (WGS) entry which is preliminary data.</text>
</comment>
<dbReference type="Proteomes" id="UP001500124">
    <property type="component" value="Unassembled WGS sequence"/>
</dbReference>
<evidence type="ECO:0000256" key="5">
    <source>
        <dbReference type="ARBA" id="ARBA00024042"/>
    </source>
</evidence>
<keyword evidence="2" id="KW-0285">Flavoprotein</keyword>
<gene>
    <name evidence="7" type="ORF">GCM10023336_69960</name>
</gene>
<keyword evidence="8" id="KW-1185">Reference proteome</keyword>
<sequence>MTPRIEAGTDLAEQARQVLDSTSYAYYSAGSGENLSLREAAEAWRKWRILPRVLRDVSAVDTRRTLLGTDLSAPVVAAPTAFHHLASPQGEIATARGVAAAGSLLVLSARSSRAPEAVAAAGGPWWAQIYCLRDPALTRTYVERVTAAGARALVLTVDAPYVTPRGAELGPLPFDADDTAARLSDPATRTRALEQDPALTPHAIAWLRELSDLPVLVKGVLRPDDALACVTAGAAGIIVSAHGGRQLDRVLPTSRALPPVVRAVAGRVPVLVDGGVCTGLDVLVALALGADAVLVGRPVLWALALAGEAGVETLLHSYREQLSRAMALAGCATAAHLTSDLVSA</sequence>
<keyword evidence="4" id="KW-0560">Oxidoreductase</keyword>
<reference evidence="8" key="1">
    <citation type="journal article" date="2019" name="Int. J. Syst. Evol. Microbiol.">
        <title>The Global Catalogue of Microorganisms (GCM) 10K type strain sequencing project: providing services to taxonomists for standard genome sequencing and annotation.</title>
        <authorList>
            <consortium name="The Broad Institute Genomics Platform"/>
            <consortium name="The Broad Institute Genome Sequencing Center for Infectious Disease"/>
            <person name="Wu L."/>
            <person name="Ma J."/>
        </authorList>
    </citation>
    <scope>NUCLEOTIDE SEQUENCE [LARGE SCALE GENOMIC DNA]</scope>
    <source>
        <strain evidence="8">JCM 18410</strain>
    </source>
</reference>
<feature type="domain" description="FMN hydroxy acid dehydrogenase" evidence="6">
    <location>
        <begin position="1"/>
        <end position="344"/>
    </location>
</feature>
<dbReference type="SUPFAM" id="SSF51395">
    <property type="entry name" value="FMN-linked oxidoreductases"/>
    <property type="match status" value="1"/>
</dbReference>
<comment type="cofactor">
    <cofactor evidence="1">
        <name>FMN</name>
        <dbReference type="ChEBI" id="CHEBI:58210"/>
    </cofactor>
</comment>
<dbReference type="PIRSF" id="PIRSF000138">
    <property type="entry name" value="Al-hdrx_acd_dh"/>
    <property type="match status" value="1"/>
</dbReference>
<dbReference type="InterPro" id="IPR037396">
    <property type="entry name" value="FMN_HAD"/>
</dbReference>
<proteinExistence type="inferred from homology"/>
<name>A0ABP9LKL2_9ACTN</name>
<dbReference type="Gene3D" id="3.20.20.70">
    <property type="entry name" value="Aldolase class I"/>
    <property type="match status" value="1"/>
</dbReference>
<evidence type="ECO:0000256" key="1">
    <source>
        <dbReference type="ARBA" id="ARBA00001917"/>
    </source>
</evidence>
<dbReference type="InterPro" id="IPR000262">
    <property type="entry name" value="FMN-dep_DH"/>
</dbReference>
<dbReference type="InterPro" id="IPR013785">
    <property type="entry name" value="Aldolase_TIM"/>
</dbReference>
<dbReference type="InterPro" id="IPR012133">
    <property type="entry name" value="Alpha-hydoxy_acid_DH_FMN"/>
</dbReference>
<keyword evidence="3" id="KW-0288">FMN</keyword>